<evidence type="ECO:0000313" key="1">
    <source>
        <dbReference type="EMBL" id="KWV51377.1"/>
    </source>
</evidence>
<gene>
    <name evidence="1" type="ORF">AS156_12355</name>
</gene>
<dbReference type="Proteomes" id="UP000057737">
    <property type="component" value="Unassembled WGS sequence"/>
</dbReference>
<evidence type="ECO:0000313" key="2">
    <source>
        <dbReference type="Proteomes" id="UP000057737"/>
    </source>
</evidence>
<dbReference type="AlphaFoldDB" id="A0A120FKX8"/>
<proteinExistence type="predicted"/>
<dbReference type="EMBL" id="LNCU01000089">
    <property type="protein sequence ID" value="KWV51377.1"/>
    <property type="molecule type" value="Genomic_DNA"/>
</dbReference>
<reference evidence="1 2" key="1">
    <citation type="submission" date="2015-11" db="EMBL/GenBank/DDBJ databases">
        <title>Draft Genome Sequence of the Strain BR 10303 (Bradyrhizobium sp.) isolated from nodules of Centrolobium paraense.</title>
        <authorList>
            <person name="Zelli J.E."/>
            <person name="Simoes-Araujo J.L."/>
            <person name="Barauna A.C."/>
            <person name="Silva K."/>
        </authorList>
    </citation>
    <scope>NUCLEOTIDE SEQUENCE [LARGE SCALE GENOMIC DNA]</scope>
    <source>
        <strain evidence="1 2">BR 10303</strain>
    </source>
</reference>
<protein>
    <submittedName>
        <fullName evidence="1">Uncharacterized protein</fullName>
    </submittedName>
</protein>
<organism evidence="1 2">
    <name type="scientific">Bradyrhizobium macuxiense</name>
    <dbReference type="NCBI Taxonomy" id="1755647"/>
    <lineage>
        <taxon>Bacteria</taxon>
        <taxon>Pseudomonadati</taxon>
        <taxon>Pseudomonadota</taxon>
        <taxon>Alphaproteobacteria</taxon>
        <taxon>Hyphomicrobiales</taxon>
        <taxon>Nitrobacteraceae</taxon>
        <taxon>Bradyrhizobium</taxon>
    </lineage>
</organism>
<keyword evidence="2" id="KW-1185">Reference proteome</keyword>
<sequence>MLLFAISIRQPEAVGAGAGAAKAKPAAAESCRRSIIRHRERNARVISTCRRRAQFANGHRFGEVTLRPLRVLKSLLIASQYHQEASESRRSDAATLFVTR</sequence>
<comment type="caution">
    <text evidence="1">The sequence shown here is derived from an EMBL/GenBank/DDBJ whole genome shotgun (WGS) entry which is preliminary data.</text>
</comment>
<accession>A0A120FKX8</accession>
<name>A0A120FKX8_9BRAD</name>